<dbReference type="Pfam" id="PF17186">
    <property type="entry name" value="Lipocalin_9"/>
    <property type="match status" value="1"/>
</dbReference>
<name>A0ABX2CAP3_9BRAD</name>
<reference evidence="2" key="1">
    <citation type="submission" date="2020-05" db="EMBL/GenBank/DDBJ databases">
        <title>Nod-independent and nitrogen-fixing Bradyrhizobium aeschynomene sp. nov. isolated from nodules of Aeschynomene indica.</title>
        <authorList>
            <person name="Zhang Z."/>
        </authorList>
    </citation>
    <scope>NUCLEOTIDE SEQUENCE</scope>
    <source>
        <strain evidence="2">83012</strain>
    </source>
</reference>
<evidence type="ECO:0000313" key="2">
    <source>
        <dbReference type="EMBL" id="NPU65314.1"/>
    </source>
</evidence>
<comment type="caution">
    <text evidence="2">The sequence shown here is derived from an EMBL/GenBank/DDBJ whole genome shotgun (WGS) entry which is preliminary data.</text>
</comment>
<protein>
    <submittedName>
        <fullName evidence="2">Iron ABC transporter permease</fullName>
    </submittedName>
</protein>
<sequence>MSARTTITRRGLIGGLGLLALPRLAYAQGFAGLSGNADGFAPVAPGRAFSFPADHGPHDDFRIEWWYVTANLSDGGGKAYGLQWTLFRSAARPGPQGEGFNNQQLWMAHAAVTRADSHRSTEKFARGGVGQAGVEAKPFQAWIDDWQLRGTDKTDDQSLAPLEMTASAADFSYALHLEADRPVVLQGIGGYSRKSERGQASYYYSQPFYRVRGRISFDDKPVEVTGQAWLDREWSSQPLASDQSGWDWFALHFSGGEKLMLYRMRQGQGDYTSGTWITADGASRPLGPEGIMMMPKETVAVGERKLPVGWRVEIASLGIAIDTGPLNPNAWMGTRVPYWEGPISFKGSHTGVGYLELTGY</sequence>
<dbReference type="Gene3D" id="2.40.370.10">
    <property type="entry name" value="AttH-like domain"/>
    <property type="match status" value="2"/>
</dbReference>
<dbReference type="InterPro" id="IPR023374">
    <property type="entry name" value="AttH-like_dom_sf"/>
</dbReference>
<dbReference type="PANTHER" id="PTHR38591">
    <property type="entry name" value="HYDROLASE"/>
    <property type="match status" value="1"/>
</dbReference>
<dbReference type="InterPro" id="IPR010791">
    <property type="entry name" value="AttH_dom"/>
</dbReference>
<organism evidence="2 3">
    <name type="scientific">Bradyrhizobium aeschynomenes</name>
    <dbReference type="NCBI Taxonomy" id="2734909"/>
    <lineage>
        <taxon>Bacteria</taxon>
        <taxon>Pseudomonadati</taxon>
        <taxon>Pseudomonadota</taxon>
        <taxon>Alphaproteobacteria</taxon>
        <taxon>Hyphomicrobiales</taxon>
        <taxon>Nitrobacteraceae</taxon>
        <taxon>Bradyrhizobium</taxon>
    </lineage>
</organism>
<dbReference type="RefSeq" id="WP_172110360.1">
    <property type="nucleotide sequence ID" value="NZ_JABFDN010000002.1"/>
</dbReference>
<accession>A0ABX2CAP3</accession>
<keyword evidence="3" id="KW-1185">Reference proteome</keyword>
<proteinExistence type="predicted"/>
<dbReference type="PANTHER" id="PTHR38591:SF1">
    <property type="entry name" value="BLL1000 PROTEIN"/>
    <property type="match status" value="1"/>
</dbReference>
<gene>
    <name evidence="2" type="ORF">HL667_09935</name>
</gene>
<dbReference type="Proteomes" id="UP000886476">
    <property type="component" value="Unassembled WGS sequence"/>
</dbReference>
<dbReference type="EMBL" id="JABFDN010000002">
    <property type="protein sequence ID" value="NPU65314.1"/>
    <property type="molecule type" value="Genomic_DNA"/>
</dbReference>
<dbReference type="Pfam" id="PF07143">
    <property type="entry name" value="CrtC"/>
    <property type="match status" value="1"/>
</dbReference>
<feature type="domain" description="AttH" evidence="1">
    <location>
        <begin position="63"/>
        <end position="236"/>
    </location>
</feature>
<evidence type="ECO:0000259" key="1">
    <source>
        <dbReference type="Pfam" id="PF07143"/>
    </source>
</evidence>
<evidence type="ECO:0000313" key="3">
    <source>
        <dbReference type="Proteomes" id="UP000886476"/>
    </source>
</evidence>
<dbReference type="SUPFAM" id="SSF159245">
    <property type="entry name" value="AttH-like"/>
    <property type="match status" value="1"/>
</dbReference>